<dbReference type="InterPro" id="IPR050662">
    <property type="entry name" value="Sec-metab_biosynth-thioest"/>
</dbReference>
<dbReference type="SUPFAM" id="SSF56281">
    <property type="entry name" value="Metallo-hydrolase/oxidoreductase"/>
    <property type="match status" value="1"/>
</dbReference>
<sequence>MHRISLGNTVFEGANSTYCFDGESTVLIDTGVAIDETRAELESELAAIGVEFADVDAIVLTHYHADHSGLAGEIQAESDATVYAHPADAPLIAGDAGAWEDLEATQRRLFEEWGMPEPAREELLGFLRMSESEGIYGEPVDVTPVEDGETLSFGVGTDERELELEVCHTPGHTAGHICLVHDEEIFTGDALLPEYTPNVGGADVRVDRPLKQYLRTLEIIADGGFDRAWPGHREPIDDPAQRARRIRDHHEERAFRVLSALESSEPADAWTVSDRLFGDLSTIHILHGPGEASAHLEHLTRTGALERGDAGYRLADGVEERIREREDGRWPL</sequence>
<protein>
    <submittedName>
        <fullName evidence="2">MBL fold metallo-hydrolase</fullName>
    </submittedName>
</protein>
<dbReference type="InterPro" id="IPR036388">
    <property type="entry name" value="WH-like_DNA-bd_sf"/>
</dbReference>
<dbReference type="CDD" id="cd07725">
    <property type="entry name" value="TTHA1429-like_MBL-fold"/>
    <property type="match status" value="1"/>
</dbReference>
<dbReference type="PANTHER" id="PTHR23131">
    <property type="entry name" value="ENDORIBONUCLEASE LACTB2"/>
    <property type="match status" value="1"/>
</dbReference>
<gene>
    <name evidence="2" type="ORF">OB960_12940</name>
</gene>
<feature type="domain" description="Metallo-beta-lactamase" evidence="1">
    <location>
        <begin position="13"/>
        <end position="232"/>
    </location>
</feature>
<dbReference type="EMBL" id="JAOPKA010000007">
    <property type="protein sequence ID" value="MCU4742302.1"/>
    <property type="molecule type" value="Genomic_DNA"/>
</dbReference>
<name>A0AAP2YZ98_9EURY</name>
<dbReference type="Gene3D" id="3.60.15.10">
    <property type="entry name" value="Ribonuclease Z/Hydroxyacylglutathione hydrolase-like"/>
    <property type="match status" value="1"/>
</dbReference>
<dbReference type="InterPro" id="IPR001279">
    <property type="entry name" value="Metallo-B-lactamas"/>
</dbReference>
<comment type="caution">
    <text evidence="2">The sequence shown here is derived from an EMBL/GenBank/DDBJ whole genome shotgun (WGS) entry which is preliminary data.</text>
</comment>
<dbReference type="Pfam" id="PF00753">
    <property type="entry name" value="Lactamase_B"/>
    <property type="match status" value="1"/>
</dbReference>
<organism evidence="2 3">
    <name type="scientific">Natronoglomus mannanivorans</name>
    <dbReference type="NCBI Taxonomy" id="2979990"/>
    <lineage>
        <taxon>Archaea</taxon>
        <taxon>Methanobacteriati</taxon>
        <taxon>Methanobacteriota</taxon>
        <taxon>Stenosarchaea group</taxon>
        <taxon>Halobacteria</taxon>
        <taxon>Halobacteriales</taxon>
        <taxon>Natrialbaceae</taxon>
        <taxon>Natronoglomus</taxon>
    </lineage>
</organism>
<dbReference type="RefSeq" id="WP_338004126.1">
    <property type="nucleotide sequence ID" value="NZ_JAOPKA010000007.1"/>
</dbReference>
<accession>A0AAP2YZ98</accession>
<dbReference type="PANTHER" id="PTHR23131:SF4">
    <property type="entry name" value="METALLO-BETA-LACTAMASE SUPERFAMILY POTEIN"/>
    <property type="match status" value="1"/>
</dbReference>
<reference evidence="2" key="1">
    <citation type="submission" date="2022-09" db="EMBL/GenBank/DDBJ databases">
        <title>Enrichment on poylsaccharides allowed isolation of novel metabolic and taxonomic groups of Haloarchaea.</title>
        <authorList>
            <person name="Sorokin D.Y."/>
            <person name="Elcheninov A.G."/>
            <person name="Khizhniak T.V."/>
            <person name="Kolganova T.V."/>
            <person name="Kublanov I.V."/>
        </authorList>
    </citation>
    <scope>NUCLEOTIDE SEQUENCE</scope>
    <source>
        <strain evidence="2">AArc-xg1-1</strain>
    </source>
</reference>
<evidence type="ECO:0000313" key="3">
    <source>
        <dbReference type="Proteomes" id="UP001321018"/>
    </source>
</evidence>
<dbReference type="AlphaFoldDB" id="A0AAP2YZ98"/>
<evidence type="ECO:0000313" key="2">
    <source>
        <dbReference type="EMBL" id="MCU4742302.1"/>
    </source>
</evidence>
<dbReference type="Gene3D" id="1.10.10.10">
    <property type="entry name" value="Winged helix-like DNA-binding domain superfamily/Winged helix DNA-binding domain"/>
    <property type="match status" value="1"/>
</dbReference>
<dbReference type="Proteomes" id="UP001321018">
    <property type="component" value="Unassembled WGS sequence"/>
</dbReference>
<proteinExistence type="predicted"/>
<dbReference type="SMART" id="SM00849">
    <property type="entry name" value="Lactamase_B"/>
    <property type="match status" value="1"/>
</dbReference>
<dbReference type="InterPro" id="IPR036866">
    <property type="entry name" value="RibonucZ/Hydroxyglut_hydro"/>
</dbReference>
<evidence type="ECO:0000259" key="1">
    <source>
        <dbReference type="SMART" id="SM00849"/>
    </source>
</evidence>